<feature type="region of interest" description="Disordered" evidence="1">
    <location>
        <begin position="43"/>
        <end position="64"/>
    </location>
</feature>
<organism evidence="2 3">
    <name type="scientific">Amphibalanus amphitrite</name>
    <name type="common">Striped barnacle</name>
    <name type="synonym">Balanus amphitrite</name>
    <dbReference type="NCBI Taxonomy" id="1232801"/>
    <lineage>
        <taxon>Eukaryota</taxon>
        <taxon>Metazoa</taxon>
        <taxon>Ecdysozoa</taxon>
        <taxon>Arthropoda</taxon>
        <taxon>Crustacea</taxon>
        <taxon>Multicrustacea</taxon>
        <taxon>Cirripedia</taxon>
        <taxon>Thoracica</taxon>
        <taxon>Thoracicalcarea</taxon>
        <taxon>Balanomorpha</taxon>
        <taxon>Balanoidea</taxon>
        <taxon>Balanidae</taxon>
        <taxon>Amphibalaninae</taxon>
        <taxon>Amphibalanus</taxon>
    </lineage>
</organism>
<evidence type="ECO:0000256" key="1">
    <source>
        <dbReference type="SAM" id="MobiDB-lite"/>
    </source>
</evidence>
<gene>
    <name evidence="2" type="ORF">FJT64_000181</name>
</gene>
<feature type="compositionally biased region" description="Basic and acidic residues" evidence="1">
    <location>
        <begin position="46"/>
        <end position="60"/>
    </location>
</feature>
<dbReference type="EMBL" id="VIIS01002130">
    <property type="protein sequence ID" value="KAF0288102.1"/>
    <property type="molecule type" value="Genomic_DNA"/>
</dbReference>
<accession>A0A6A4VCN3</accession>
<keyword evidence="3" id="KW-1185">Reference proteome</keyword>
<reference evidence="2 3" key="1">
    <citation type="submission" date="2019-07" db="EMBL/GenBank/DDBJ databases">
        <title>Draft genome assembly of a fouling barnacle, Amphibalanus amphitrite (Darwin, 1854): The first reference genome for Thecostraca.</title>
        <authorList>
            <person name="Kim W."/>
        </authorList>
    </citation>
    <scope>NUCLEOTIDE SEQUENCE [LARGE SCALE GENOMIC DNA]</scope>
    <source>
        <strain evidence="2">SNU_AA5</strain>
        <tissue evidence="2">Soma without cirri and trophi</tissue>
    </source>
</reference>
<sequence length="85" mass="9713">MGRVDEADGITKRRRDETLAKRIEAQEKRDAAAMEAWEAIRAAAQNRERKEQQRPAEESPVRSALETMLGVLAAEGHARKDRYKH</sequence>
<comment type="caution">
    <text evidence="2">The sequence shown here is derived from an EMBL/GenBank/DDBJ whole genome shotgun (WGS) entry which is preliminary data.</text>
</comment>
<dbReference type="AlphaFoldDB" id="A0A6A4VCN3"/>
<name>A0A6A4VCN3_AMPAM</name>
<proteinExistence type="predicted"/>
<protein>
    <submittedName>
        <fullName evidence="2">Uncharacterized protein</fullName>
    </submittedName>
</protein>
<evidence type="ECO:0000313" key="2">
    <source>
        <dbReference type="EMBL" id="KAF0288102.1"/>
    </source>
</evidence>
<dbReference type="Proteomes" id="UP000440578">
    <property type="component" value="Unassembled WGS sequence"/>
</dbReference>
<evidence type="ECO:0000313" key="3">
    <source>
        <dbReference type="Proteomes" id="UP000440578"/>
    </source>
</evidence>